<dbReference type="EMBL" id="CAJVQB010000400">
    <property type="protein sequence ID" value="CAG8486737.1"/>
    <property type="molecule type" value="Genomic_DNA"/>
</dbReference>
<evidence type="ECO:0000313" key="1">
    <source>
        <dbReference type="EMBL" id="CAG8486737.1"/>
    </source>
</evidence>
<reference evidence="1 2" key="1">
    <citation type="submission" date="2021-06" db="EMBL/GenBank/DDBJ databases">
        <authorList>
            <person name="Kallberg Y."/>
            <person name="Tangrot J."/>
            <person name="Rosling A."/>
        </authorList>
    </citation>
    <scope>NUCLEOTIDE SEQUENCE [LARGE SCALE GENOMIC DNA]</scope>
    <source>
        <strain evidence="1 2">120-4 pot B 10/14</strain>
    </source>
</reference>
<accession>A0ABM8VZK5</accession>
<gene>
    <name evidence="1" type="ORF">GMARGA_LOCUS1517</name>
</gene>
<sequence length="64" mass="7671">MNYFVSFKKARPTYVSQFWLISDDSMDISKKIIRHIKIVRYPSDHPTDFLTDPIARFNVKEFIC</sequence>
<name>A0ABM8VZK5_GIGMA</name>
<proteinExistence type="predicted"/>
<organism evidence="1 2">
    <name type="scientific">Gigaspora margarita</name>
    <dbReference type="NCBI Taxonomy" id="4874"/>
    <lineage>
        <taxon>Eukaryota</taxon>
        <taxon>Fungi</taxon>
        <taxon>Fungi incertae sedis</taxon>
        <taxon>Mucoromycota</taxon>
        <taxon>Glomeromycotina</taxon>
        <taxon>Glomeromycetes</taxon>
        <taxon>Diversisporales</taxon>
        <taxon>Gigasporaceae</taxon>
        <taxon>Gigaspora</taxon>
    </lineage>
</organism>
<dbReference type="Proteomes" id="UP000789901">
    <property type="component" value="Unassembled WGS sequence"/>
</dbReference>
<keyword evidence="2" id="KW-1185">Reference proteome</keyword>
<evidence type="ECO:0000313" key="2">
    <source>
        <dbReference type="Proteomes" id="UP000789901"/>
    </source>
</evidence>
<protein>
    <submittedName>
        <fullName evidence="1">11609_t:CDS:1</fullName>
    </submittedName>
</protein>
<comment type="caution">
    <text evidence="1">The sequence shown here is derived from an EMBL/GenBank/DDBJ whole genome shotgun (WGS) entry which is preliminary data.</text>
</comment>